<name>A0A140DRA8_9FIRM</name>
<dbReference type="RefSeq" id="WP_067554008.1">
    <property type="nucleotide sequence ID" value="NZ_CAMNXC010000007.1"/>
</dbReference>
<accession>A0A140DRA8</accession>
<sequence length="370" mass="42016">MNAKEIAQLRRQFKKDNSDFFIANIAAAYVSNENSSPVIKCFDITDYEDLSESERTIYLAILKKALSGKLGRQLTEYSFESGSDCQQKLYDLNQSRLKDPDLVKEFVNEFTRNTSYLNGYFLILAACAWQVKDQNKLEDSGSSYRFLLCSINEVTLTDIGLYFNEETGTMEKKEDVDMHVISSGLDGFLYPCYTDGGADVNHILYYTKTPKRPNEMFIEYIIGTMSDLPYDKENDCFRKMLTDVAGRELNFDTVSHVYGSLRDMVAEAEEDGVPLALDKTKMRALLEDAGLNEDTLQHYSAVYDKTVGDNELKAVNLMDSEKLSVRMKDISVTVRGDAAWKVKTQLVDGKRYLMIQIDDGLEVNGMDVNQ</sequence>
<dbReference type="GeneID" id="78476974"/>
<dbReference type="KEGG" id="fro:AALO17_00510"/>
<evidence type="ECO:0000313" key="2">
    <source>
        <dbReference type="Proteomes" id="UP000069771"/>
    </source>
</evidence>
<organism evidence="1 2">
    <name type="scientific">Faecalibaculum rodentium</name>
    <dbReference type="NCBI Taxonomy" id="1702221"/>
    <lineage>
        <taxon>Bacteria</taxon>
        <taxon>Bacillati</taxon>
        <taxon>Bacillota</taxon>
        <taxon>Erysipelotrichia</taxon>
        <taxon>Erysipelotrichales</taxon>
        <taxon>Erysipelotrichaceae</taxon>
        <taxon>Faecalibaculum</taxon>
    </lineage>
</organism>
<dbReference type="EMBL" id="CP011391">
    <property type="protein sequence ID" value="AMK53185.1"/>
    <property type="molecule type" value="Genomic_DNA"/>
</dbReference>
<evidence type="ECO:0008006" key="3">
    <source>
        <dbReference type="Google" id="ProtNLM"/>
    </source>
</evidence>
<dbReference type="OrthoDB" id="1642058at2"/>
<protein>
    <recommendedName>
        <fullName evidence="3">DUF4317 domain-containing protein</fullName>
    </recommendedName>
</protein>
<dbReference type="InterPro" id="IPR025466">
    <property type="entry name" value="DUF4317"/>
</dbReference>
<dbReference type="STRING" id="1702221.AALO17_00510"/>
<gene>
    <name evidence="1" type="ORF">AALO17_00510</name>
</gene>
<keyword evidence="2" id="KW-1185">Reference proteome</keyword>
<dbReference type="Proteomes" id="UP000069771">
    <property type="component" value="Chromosome"/>
</dbReference>
<dbReference type="Pfam" id="PF14199">
    <property type="entry name" value="DUF4317"/>
    <property type="match status" value="1"/>
</dbReference>
<evidence type="ECO:0000313" key="1">
    <source>
        <dbReference type="EMBL" id="AMK53185.1"/>
    </source>
</evidence>
<reference evidence="1 2" key="1">
    <citation type="journal article" date="2016" name="Gut Pathog.">
        <title>Whole genome sequencing of "Faecalibaculum rodentium" ALO17, isolated from C57BL/6J laboratory mouse feces.</title>
        <authorList>
            <person name="Lim S."/>
            <person name="Chang D.H."/>
            <person name="Ahn S."/>
            <person name="Kim B.C."/>
        </authorList>
    </citation>
    <scope>NUCLEOTIDE SEQUENCE [LARGE SCALE GENOMIC DNA]</scope>
    <source>
        <strain evidence="1 2">Alo17</strain>
    </source>
</reference>
<dbReference type="AlphaFoldDB" id="A0A140DRA8"/>
<proteinExistence type="predicted"/>